<dbReference type="SUPFAM" id="SSF53335">
    <property type="entry name" value="S-adenosyl-L-methionine-dependent methyltransferases"/>
    <property type="match status" value="1"/>
</dbReference>
<comment type="caution">
    <text evidence="6">The sequence shown here is derived from an EMBL/GenBank/DDBJ whole genome shotgun (WGS) entry which is preliminary data.</text>
</comment>
<dbReference type="Pfam" id="PF13847">
    <property type="entry name" value="Methyltransf_31"/>
    <property type="match status" value="1"/>
</dbReference>
<protein>
    <submittedName>
        <fullName evidence="6">Class I SAM-dependent methyltransferase</fullName>
    </submittedName>
</protein>
<dbReference type="PANTHER" id="PTHR44307:SF2">
    <property type="entry name" value="PHOSPHOETHANOLAMINE METHYLTRANSFERASE ISOFORM X1"/>
    <property type="match status" value="1"/>
</dbReference>
<sequence>MPKFLNLIMEQQLSEEDLKNIARQLGCPEGEHGIKTGEIMHANNIGMTTSAIEALDLQSDETVLEIGHGNGAHIAQLLSKAKNLHYFGADISATIIAEAEKINQDFITKGKVHFQLTDGITLPFDDDRFDKIFTVNTIYFWSNPSKYLNEIKRTLKPDGTLVICFADENFMKNLPFTPYGFTLYNVETVKELLEKAGFAIKNTLKKLEQVQSKTGEQIEREYYVVTATA</sequence>
<evidence type="ECO:0000313" key="6">
    <source>
        <dbReference type="EMBL" id="TBO40115.1"/>
    </source>
</evidence>
<dbReference type="InterPro" id="IPR029063">
    <property type="entry name" value="SAM-dependent_MTases_sf"/>
</dbReference>
<comment type="pathway">
    <text evidence="1">Lipid metabolism.</text>
</comment>
<keyword evidence="2 6" id="KW-0489">Methyltransferase</keyword>
<gene>
    <name evidence="6" type="ORF">EYS08_20505</name>
</gene>
<dbReference type="GO" id="GO:0032259">
    <property type="term" value="P:methylation"/>
    <property type="evidence" value="ECO:0007669"/>
    <property type="project" value="UniProtKB-KW"/>
</dbReference>
<dbReference type="PANTHER" id="PTHR44307">
    <property type="entry name" value="PHOSPHOETHANOLAMINE METHYLTRANSFERASE"/>
    <property type="match status" value="1"/>
</dbReference>
<evidence type="ECO:0000256" key="1">
    <source>
        <dbReference type="ARBA" id="ARBA00005189"/>
    </source>
</evidence>
<dbReference type="Gene3D" id="3.40.50.150">
    <property type="entry name" value="Vaccinia Virus protein VP39"/>
    <property type="match status" value="1"/>
</dbReference>
<dbReference type="CDD" id="cd02440">
    <property type="entry name" value="AdoMet_MTases"/>
    <property type="match status" value="1"/>
</dbReference>
<evidence type="ECO:0000256" key="3">
    <source>
        <dbReference type="ARBA" id="ARBA00022679"/>
    </source>
</evidence>
<evidence type="ECO:0000313" key="7">
    <source>
        <dbReference type="Proteomes" id="UP000291819"/>
    </source>
</evidence>
<feature type="domain" description="Methyltransferase" evidence="5">
    <location>
        <begin position="58"/>
        <end position="175"/>
    </location>
</feature>
<evidence type="ECO:0000256" key="2">
    <source>
        <dbReference type="ARBA" id="ARBA00022603"/>
    </source>
</evidence>
<evidence type="ECO:0000259" key="5">
    <source>
        <dbReference type="Pfam" id="PF13847"/>
    </source>
</evidence>
<evidence type="ECO:0000256" key="4">
    <source>
        <dbReference type="ARBA" id="ARBA00025707"/>
    </source>
</evidence>
<dbReference type="EMBL" id="SIXF01000028">
    <property type="protein sequence ID" value="TBO40115.1"/>
    <property type="molecule type" value="Genomic_DNA"/>
</dbReference>
<dbReference type="InterPro" id="IPR025714">
    <property type="entry name" value="Methyltranfer_dom"/>
</dbReference>
<reference evidence="6 7" key="1">
    <citation type="submission" date="2019-02" db="EMBL/GenBank/DDBJ databases">
        <title>Pedobacter kyonggii whole genome sequence analysis.</title>
        <authorList>
            <person name="Dahal R.H."/>
        </authorList>
    </citation>
    <scope>NUCLEOTIDE SEQUENCE [LARGE SCALE GENOMIC DNA]</scope>
    <source>
        <strain evidence="6 7">K-4-11-1</strain>
    </source>
</reference>
<accession>A0A4Q9H8N4</accession>
<name>A0A4Q9H8N4_9SPHI</name>
<dbReference type="OrthoDB" id="9770553at2"/>
<keyword evidence="7" id="KW-1185">Reference proteome</keyword>
<proteinExistence type="predicted"/>
<dbReference type="Proteomes" id="UP000291819">
    <property type="component" value="Unassembled WGS sequence"/>
</dbReference>
<comment type="pathway">
    <text evidence="4">Phospholipid metabolism.</text>
</comment>
<dbReference type="AlphaFoldDB" id="A0A4Q9H8N4"/>
<organism evidence="6 7">
    <name type="scientific">Pedobacter kyonggii</name>
    <dbReference type="NCBI Taxonomy" id="1926871"/>
    <lineage>
        <taxon>Bacteria</taxon>
        <taxon>Pseudomonadati</taxon>
        <taxon>Bacteroidota</taxon>
        <taxon>Sphingobacteriia</taxon>
        <taxon>Sphingobacteriales</taxon>
        <taxon>Sphingobacteriaceae</taxon>
        <taxon>Pedobacter</taxon>
    </lineage>
</organism>
<dbReference type="GO" id="GO:0008168">
    <property type="term" value="F:methyltransferase activity"/>
    <property type="evidence" value="ECO:0007669"/>
    <property type="project" value="UniProtKB-KW"/>
</dbReference>
<keyword evidence="3 6" id="KW-0808">Transferase</keyword>